<feature type="DNA-binding region" description="H-T-H motif" evidence="4">
    <location>
        <begin position="38"/>
        <end position="57"/>
    </location>
</feature>
<keyword evidence="7" id="KW-1185">Reference proteome</keyword>
<dbReference type="SUPFAM" id="SSF46689">
    <property type="entry name" value="Homeodomain-like"/>
    <property type="match status" value="1"/>
</dbReference>
<dbReference type="GO" id="GO:0000976">
    <property type="term" value="F:transcription cis-regulatory region binding"/>
    <property type="evidence" value="ECO:0007669"/>
    <property type="project" value="TreeGrafter"/>
</dbReference>
<dbReference type="RefSeq" id="WP_111527497.1">
    <property type="nucleotide sequence ID" value="NZ_JBHRSG010000005.1"/>
</dbReference>
<dbReference type="Proteomes" id="UP000249254">
    <property type="component" value="Unassembled WGS sequence"/>
</dbReference>
<dbReference type="OrthoDB" id="9805134at2"/>
<dbReference type="PANTHER" id="PTHR30055">
    <property type="entry name" value="HTH-TYPE TRANSCRIPTIONAL REGULATOR RUTR"/>
    <property type="match status" value="1"/>
</dbReference>
<comment type="caution">
    <text evidence="6">The sequence shown here is derived from an EMBL/GenBank/DDBJ whole genome shotgun (WGS) entry which is preliminary data.</text>
</comment>
<evidence type="ECO:0000256" key="1">
    <source>
        <dbReference type="ARBA" id="ARBA00023015"/>
    </source>
</evidence>
<protein>
    <submittedName>
        <fullName evidence="6">TetR/AcrR family transcriptional regulator</fullName>
    </submittedName>
</protein>
<gene>
    <name evidence="6" type="ORF">DJ017_03980</name>
</gene>
<dbReference type="PRINTS" id="PR00455">
    <property type="entry name" value="HTHTETR"/>
</dbReference>
<reference evidence="7" key="1">
    <citation type="submission" date="2018-05" db="EMBL/GenBank/DDBJ databases">
        <authorList>
            <person name="Li X."/>
        </authorList>
    </citation>
    <scope>NUCLEOTIDE SEQUENCE [LARGE SCALE GENOMIC DNA]</scope>
    <source>
        <strain evidence="7">LX32</strain>
    </source>
</reference>
<keyword evidence="2 4" id="KW-0238">DNA-binding</keyword>
<evidence type="ECO:0000259" key="5">
    <source>
        <dbReference type="PROSITE" id="PS50977"/>
    </source>
</evidence>
<evidence type="ECO:0000256" key="3">
    <source>
        <dbReference type="ARBA" id="ARBA00023163"/>
    </source>
</evidence>
<dbReference type="PANTHER" id="PTHR30055:SF234">
    <property type="entry name" value="HTH-TYPE TRANSCRIPTIONAL REGULATOR BETI"/>
    <property type="match status" value="1"/>
</dbReference>
<feature type="domain" description="HTH tetR-type" evidence="5">
    <location>
        <begin position="15"/>
        <end position="75"/>
    </location>
</feature>
<proteinExistence type="predicted"/>
<organism evidence="6 7">
    <name type="scientific">Phenylobacterium soli</name>
    <dbReference type="NCBI Taxonomy" id="2170551"/>
    <lineage>
        <taxon>Bacteria</taxon>
        <taxon>Pseudomonadati</taxon>
        <taxon>Pseudomonadota</taxon>
        <taxon>Alphaproteobacteria</taxon>
        <taxon>Caulobacterales</taxon>
        <taxon>Caulobacteraceae</taxon>
        <taxon>Phenylobacterium</taxon>
    </lineage>
</organism>
<dbReference type="InterPro" id="IPR050109">
    <property type="entry name" value="HTH-type_TetR-like_transc_reg"/>
</dbReference>
<dbReference type="InterPro" id="IPR009057">
    <property type="entry name" value="Homeodomain-like_sf"/>
</dbReference>
<dbReference type="PROSITE" id="PS50977">
    <property type="entry name" value="HTH_TETR_2"/>
    <property type="match status" value="1"/>
</dbReference>
<dbReference type="AlphaFoldDB" id="A0A328AGW4"/>
<keyword evidence="1" id="KW-0805">Transcription regulation</keyword>
<dbReference type="InterPro" id="IPR001647">
    <property type="entry name" value="HTH_TetR"/>
</dbReference>
<name>A0A328AGW4_9CAUL</name>
<evidence type="ECO:0000313" key="6">
    <source>
        <dbReference type="EMBL" id="RAK53745.1"/>
    </source>
</evidence>
<accession>A0A328AGW4</accession>
<dbReference type="Gene3D" id="1.10.357.10">
    <property type="entry name" value="Tetracycline Repressor, domain 2"/>
    <property type="match status" value="1"/>
</dbReference>
<evidence type="ECO:0000313" key="7">
    <source>
        <dbReference type="Proteomes" id="UP000249254"/>
    </source>
</evidence>
<sequence>MDARTYPAKATPKSLRTRARILDAAMRLFAEVGYHAANNAMIADAAKLTRGAMLYHFATREELVEAAIAHIELERAKLFEQAASQPPAPGVDAAEHAIDAYWSLLHEAPFIAFAELEAAARTDPMLRERLADAQSAFDHAQVGARFGAIAQAGADPRFQTSRDLGRFLLEGLARGAMTYDVPERRERLIEVVKRAVRMLNRKGDIQELWTD</sequence>
<evidence type="ECO:0000256" key="2">
    <source>
        <dbReference type="ARBA" id="ARBA00023125"/>
    </source>
</evidence>
<dbReference type="GO" id="GO:0003700">
    <property type="term" value="F:DNA-binding transcription factor activity"/>
    <property type="evidence" value="ECO:0007669"/>
    <property type="project" value="TreeGrafter"/>
</dbReference>
<evidence type="ECO:0000256" key="4">
    <source>
        <dbReference type="PROSITE-ProRule" id="PRU00335"/>
    </source>
</evidence>
<dbReference type="EMBL" id="QFYQ01000001">
    <property type="protein sequence ID" value="RAK53745.1"/>
    <property type="molecule type" value="Genomic_DNA"/>
</dbReference>
<keyword evidence="3" id="KW-0804">Transcription</keyword>
<dbReference type="Pfam" id="PF00440">
    <property type="entry name" value="TetR_N"/>
    <property type="match status" value="1"/>
</dbReference>